<evidence type="ECO:0000313" key="7">
    <source>
        <dbReference type="EMBL" id="MFC3151645.1"/>
    </source>
</evidence>
<dbReference type="CDD" id="cd06251">
    <property type="entry name" value="M14_ASTE_ASPA-like"/>
    <property type="match status" value="1"/>
</dbReference>
<dbReference type="SUPFAM" id="SSF53187">
    <property type="entry name" value="Zn-dependent exopeptidases"/>
    <property type="match status" value="1"/>
</dbReference>
<evidence type="ECO:0000259" key="6">
    <source>
        <dbReference type="Pfam" id="PF24827"/>
    </source>
</evidence>
<dbReference type="InterPro" id="IPR053138">
    <property type="entry name" value="N-alpha-Ac-DABA_deacetylase"/>
</dbReference>
<dbReference type="PANTHER" id="PTHR37326:SF2">
    <property type="entry name" value="SUCCINYLGLUTAMATE DESUCCINYLASE_ASPARTOACYLASE FAMILY PROTEIN"/>
    <property type="match status" value="1"/>
</dbReference>
<keyword evidence="8" id="KW-1185">Reference proteome</keyword>
<comment type="cofactor">
    <cofactor evidence="1">
        <name>Zn(2+)</name>
        <dbReference type="ChEBI" id="CHEBI:29105"/>
    </cofactor>
</comment>
<evidence type="ECO:0000256" key="1">
    <source>
        <dbReference type="ARBA" id="ARBA00001947"/>
    </source>
</evidence>
<dbReference type="Gene3D" id="3.40.630.10">
    <property type="entry name" value="Zn peptidases"/>
    <property type="match status" value="1"/>
</dbReference>
<dbReference type="InterPro" id="IPR055438">
    <property type="entry name" value="AstE_AspA_cat"/>
</dbReference>
<dbReference type="Proteomes" id="UP001595476">
    <property type="component" value="Unassembled WGS sequence"/>
</dbReference>
<comment type="caution">
    <text evidence="7">The sequence shown here is derived from an EMBL/GenBank/DDBJ whole genome shotgun (WGS) entry which is preliminary data.</text>
</comment>
<name>A0ABV7HGS9_9GAMM</name>
<gene>
    <name evidence="7" type="ORF">ACFOEK_11465</name>
</gene>
<protein>
    <submittedName>
        <fullName evidence="7">Succinylglutamate desuccinylase/aspartoacylase family protein</fullName>
    </submittedName>
</protein>
<evidence type="ECO:0000256" key="5">
    <source>
        <dbReference type="SAM" id="MobiDB-lite"/>
    </source>
</evidence>
<dbReference type="InterPro" id="IPR043795">
    <property type="entry name" value="N-alpha-Ac-DABA-like"/>
</dbReference>
<reference evidence="8" key="1">
    <citation type="journal article" date="2019" name="Int. J. Syst. Evol. Microbiol.">
        <title>The Global Catalogue of Microorganisms (GCM) 10K type strain sequencing project: providing services to taxonomists for standard genome sequencing and annotation.</title>
        <authorList>
            <consortium name="The Broad Institute Genomics Platform"/>
            <consortium name="The Broad Institute Genome Sequencing Center for Infectious Disease"/>
            <person name="Wu L."/>
            <person name="Ma J."/>
        </authorList>
    </citation>
    <scope>NUCLEOTIDE SEQUENCE [LARGE SCALE GENOMIC DNA]</scope>
    <source>
        <strain evidence="8">KCTC 52438</strain>
    </source>
</reference>
<feature type="domain" description="Succinylglutamate desuccinylase/Aspartoacylase catalytic" evidence="6">
    <location>
        <begin position="45"/>
        <end position="225"/>
    </location>
</feature>
<keyword evidence="3" id="KW-0378">Hydrolase</keyword>
<evidence type="ECO:0000256" key="3">
    <source>
        <dbReference type="ARBA" id="ARBA00022801"/>
    </source>
</evidence>
<dbReference type="EMBL" id="JBHRSZ010000004">
    <property type="protein sequence ID" value="MFC3151645.1"/>
    <property type="molecule type" value="Genomic_DNA"/>
</dbReference>
<keyword evidence="4" id="KW-0862">Zinc</keyword>
<keyword evidence="2" id="KW-0479">Metal-binding</keyword>
<accession>A0ABV7HGS9</accession>
<dbReference type="RefSeq" id="WP_386720795.1">
    <property type="nucleotide sequence ID" value="NZ_JBHRSZ010000004.1"/>
</dbReference>
<feature type="region of interest" description="Disordered" evidence="5">
    <location>
        <begin position="333"/>
        <end position="354"/>
    </location>
</feature>
<dbReference type="Pfam" id="PF24827">
    <property type="entry name" value="AstE_AspA_cat"/>
    <property type="match status" value="1"/>
</dbReference>
<evidence type="ECO:0000256" key="4">
    <source>
        <dbReference type="ARBA" id="ARBA00022833"/>
    </source>
</evidence>
<evidence type="ECO:0000313" key="8">
    <source>
        <dbReference type="Proteomes" id="UP001595476"/>
    </source>
</evidence>
<sequence length="354" mass="38526">MKKAFEIGGVKVFPGETKKIEVPTVPLYTDTSMSIPVFVKRGKRDGPTLFVSAAIHGDELNGIEIISRLINSPAINKVKGTLVAVPFVNGYGVLNQSRYLPDRRDLNRSFPGSKKGSLASRIGYLFLNEVVAKCDYGIDLHTGAIHRSNLPQIRANLDDDITLGMAKAFGVPVLVNSNLRDGSLRQAAAELGVKVLLYEAGEALRFDELSIRAGQKGIVNVMRHLGMLPKVRRSRVIEPFVARQSGWVRASDSGFVNHLKMLGDFVEKGDVLAAIKDPFGVLLDTVKANAKGIVIGKQNIPLAQEGEAMYHIAYFSKPGEVVENIEMMQDTLNPDGELIPDADNLPDGEPLNGQ</sequence>
<evidence type="ECO:0000256" key="2">
    <source>
        <dbReference type="ARBA" id="ARBA00022723"/>
    </source>
</evidence>
<proteinExistence type="predicted"/>
<organism evidence="7 8">
    <name type="scientific">Litoribrevibacter euphylliae</name>
    <dbReference type="NCBI Taxonomy" id="1834034"/>
    <lineage>
        <taxon>Bacteria</taxon>
        <taxon>Pseudomonadati</taxon>
        <taxon>Pseudomonadota</taxon>
        <taxon>Gammaproteobacteria</taxon>
        <taxon>Oceanospirillales</taxon>
        <taxon>Oceanospirillaceae</taxon>
        <taxon>Litoribrevibacter</taxon>
    </lineage>
</organism>
<dbReference type="PIRSF" id="PIRSF039012">
    <property type="entry name" value="ASP"/>
    <property type="match status" value="1"/>
</dbReference>
<dbReference type="PANTHER" id="PTHR37326">
    <property type="entry name" value="BLL3975 PROTEIN"/>
    <property type="match status" value="1"/>
</dbReference>